<dbReference type="Pfam" id="PF00581">
    <property type="entry name" value="Rhodanese"/>
    <property type="match status" value="1"/>
</dbReference>
<dbReference type="InterPro" id="IPR050229">
    <property type="entry name" value="GlpE_sulfurtransferase"/>
</dbReference>
<dbReference type="CDD" id="cd00158">
    <property type="entry name" value="RHOD"/>
    <property type="match status" value="1"/>
</dbReference>
<dbReference type="PROSITE" id="PS50206">
    <property type="entry name" value="RHODANESE_3"/>
    <property type="match status" value="1"/>
</dbReference>
<organism evidence="2 3">
    <name type="scientific">Candidatus Faeciplasma pullistercoris</name>
    <dbReference type="NCBI Taxonomy" id="2840800"/>
    <lineage>
        <taxon>Bacteria</taxon>
        <taxon>Bacillati</taxon>
        <taxon>Bacillota</taxon>
        <taxon>Clostridia</taxon>
        <taxon>Eubacteriales</taxon>
        <taxon>Oscillospiraceae</taxon>
        <taxon>Oscillospiraceae incertae sedis</taxon>
        <taxon>Candidatus Faeciplasma</taxon>
    </lineage>
</organism>
<feature type="domain" description="Rhodanese" evidence="1">
    <location>
        <begin position="21"/>
        <end position="105"/>
    </location>
</feature>
<evidence type="ECO:0000259" key="1">
    <source>
        <dbReference type="PROSITE" id="PS50206"/>
    </source>
</evidence>
<dbReference type="PANTHER" id="PTHR43031">
    <property type="entry name" value="FAD-DEPENDENT OXIDOREDUCTASE"/>
    <property type="match status" value="1"/>
</dbReference>
<dbReference type="SMART" id="SM00450">
    <property type="entry name" value="RHOD"/>
    <property type="match status" value="1"/>
</dbReference>
<reference evidence="2" key="1">
    <citation type="submission" date="2020-10" db="EMBL/GenBank/DDBJ databases">
        <authorList>
            <person name="Gilroy R."/>
        </authorList>
    </citation>
    <scope>NUCLEOTIDE SEQUENCE</scope>
    <source>
        <strain evidence="2">CHK33-4379</strain>
    </source>
</reference>
<dbReference type="Proteomes" id="UP000824136">
    <property type="component" value="Unassembled WGS sequence"/>
</dbReference>
<sequence>MGFFDFLKPADINAGVEKFKSTGGAVLLDVRTPAEYKSGHIPGSRNFPLDSIETLPRVIADKNIPIFVHCFSGARSGQAASAMRRMGYTNVTNIGGISGYRGKVVK</sequence>
<evidence type="ECO:0000313" key="3">
    <source>
        <dbReference type="Proteomes" id="UP000824136"/>
    </source>
</evidence>
<protein>
    <submittedName>
        <fullName evidence="2">Rhodanese-like domain-containing protein</fullName>
    </submittedName>
</protein>
<dbReference type="PANTHER" id="PTHR43031:SF1">
    <property type="entry name" value="PYRIDINE NUCLEOTIDE-DISULPHIDE OXIDOREDUCTASE"/>
    <property type="match status" value="1"/>
</dbReference>
<evidence type="ECO:0000313" key="2">
    <source>
        <dbReference type="EMBL" id="HIT58767.1"/>
    </source>
</evidence>
<accession>A0A9D1GTR8</accession>
<dbReference type="InterPro" id="IPR036873">
    <property type="entry name" value="Rhodanese-like_dom_sf"/>
</dbReference>
<dbReference type="EMBL" id="DVLL01000014">
    <property type="protein sequence ID" value="HIT58767.1"/>
    <property type="molecule type" value="Genomic_DNA"/>
</dbReference>
<gene>
    <name evidence="2" type="ORF">IAC39_03530</name>
</gene>
<proteinExistence type="predicted"/>
<comment type="caution">
    <text evidence="2">The sequence shown here is derived from an EMBL/GenBank/DDBJ whole genome shotgun (WGS) entry which is preliminary data.</text>
</comment>
<dbReference type="SUPFAM" id="SSF52821">
    <property type="entry name" value="Rhodanese/Cell cycle control phosphatase"/>
    <property type="match status" value="1"/>
</dbReference>
<reference evidence="2" key="2">
    <citation type="journal article" date="2021" name="PeerJ">
        <title>Extensive microbial diversity within the chicken gut microbiome revealed by metagenomics and culture.</title>
        <authorList>
            <person name="Gilroy R."/>
            <person name="Ravi A."/>
            <person name="Getino M."/>
            <person name="Pursley I."/>
            <person name="Horton D.L."/>
            <person name="Alikhan N.F."/>
            <person name="Baker D."/>
            <person name="Gharbi K."/>
            <person name="Hall N."/>
            <person name="Watson M."/>
            <person name="Adriaenssens E.M."/>
            <person name="Foster-Nyarko E."/>
            <person name="Jarju S."/>
            <person name="Secka A."/>
            <person name="Antonio M."/>
            <person name="Oren A."/>
            <person name="Chaudhuri R.R."/>
            <person name="La Ragione R."/>
            <person name="Hildebrand F."/>
            <person name="Pallen M.J."/>
        </authorList>
    </citation>
    <scope>NUCLEOTIDE SEQUENCE</scope>
    <source>
        <strain evidence="2">CHK33-4379</strain>
    </source>
</reference>
<dbReference type="AlphaFoldDB" id="A0A9D1GTR8"/>
<name>A0A9D1GTR8_9FIRM</name>
<dbReference type="Gene3D" id="3.40.250.10">
    <property type="entry name" value="Rhodanese-like domain"/>
    <property type="match status" value="1"/>
</dbReference>
<dbReference type="InterPro" id="IPR001763">
    <property type="entry name" value="Rhodanese-like_dom"/>
</dbReference>